<feature type="region of interest" description="Disordered" evidence="1">
    <location>
        <begin position="129"/>
        <end position="153"/>
    </location>
</feature>
<dbReference type="InterPro" id="IPR012334">
    <property type="entry name" value="Pectin_lyas_fold"/>
</dbReference>
<proteinExistence type="predicted"/>
<name>A0AAE4SE01_9EURY</name>
<dbReference type="AlphaFoldDB" id="A0AAE4SE01"/>
<dbReference type="SMART" id="SM00710">
    <property type="entry name" value="PbH1"/>
    <property type="match status" value="7"/>
</dbReference>
<dbReference type="RefSeq" id="WP_338099531.1">
    <property type="nucleotide sequence ID" value="NZ_JAWDKD010000018.1"/>
</dbReference>
<comment type="caution">
    <text evidence="2">The sequence shown here is derived from an EMBL/GenBank/DDBJ whole genome shotgun (WGS) entry which is preliminary data.</text>
</comment>
<keyword evidence="3" id="KW-1185">Reference proteome</keyword>
<evidence type="ECO:0000256" key="1">
    <source>
        <dbReference type="SAM" id="MobiDB-lite"/>
    </source>
</evidence>
<evidence type="ECO:0000313" key="3">
    <source>
        <dbReference type="Proteomes" id="UP001271789"/>
    </source>
</evidence>
<organism evidence="2 3">
    <name type="scientific">Methanolapillus africanus</name>
    <dbReference type="NCBI Taxonomy" id="3028297"/>
    <lineage>
        <taxon>Archaea</taxon>
        <taxon>Methanobacteriati</taxon>
        <taxon>Methanobacteriota</taxon>
        <taxon>Stenosarchaea group</taxon>
        <taxon>Methanomicrobia</taxon>
        <taxon>Methanosarcinales</taxon>
        <taxon>Methanosarcinaceae</taxon>
        <taxon>Methanolapillus</taxon>
    </lineage>
</organism>
<accession>A0AAE4SE01</accession>
<dbReference type="EMBL" id="JAWDKD010000018">
    <property type="protein sequence ID" value="MDV0447113.1"/>
    <property type="molecule type" value="Genomic_DNA"/>
</dbReference>
<reference evidence="2" key="1">
    <citation type="submission" date="2023-06" db="EMBL/GenBank/DDBJ databases">
        <title>Genome sequence of Methanosarcinaceae archaeon Ag5.</title>
        <authorList>
            <person name="Protasov E."/>
            <person name="Platt K."/>
            <person name="Poehlein A."/>
            <person name="Daniel R."/>
            <person name="Brune A."/>
        </authorList>
    </citation>
    <scope>NUCLEOTIDE SEQUENCE</scope>
    <source>
        <strain evidence="2">Ag5</strain>
    </source>
</reference>
<dbReference type="Proteomes" id="UP001271789">
    <property type="component" value="Unassembled WGS sequence"/>
</dbReference>
<evidence type="ECO:0000313" key="2">
    <source>
        <dbReference type="EMBL" id="MDV0447113.1"/>
    </source>
</evidence>
<protein>
    <submittedName>
        <fullName evidence="2">Uncharacterized protein</fullName>
    </submittedName>
</protein>
<dbReference type="InterPro" id="IPR006626">
    <property type="entry name" value="PbH1"/>
</dbReference>
<dbReference type="Gene3D" id="2.160.20.10">
    <property type="entry name" value="Single-stranded right-handed beta-helix, Pectin lyase-like"/>
    <property type="match status" value="1"/>
</dbReference>
<gene>
    <name evidence="2" type="ORF">MsAg5_09870</name>
</gene>
<sequence length="674" mass="70067">MKSKYSILIAVAVILLMLAVLPAGADAEEINFPNVDYSTLADAVRASKTGDVITITQDITIYDRLYIVDKNITIQGANQGITITRGQDFNMTRDNQRGYFNPGMLEVAVSNPIGSAVTSKVTLKNITFDDASNPDAANHTNSTPTYADGDSNPGQHVYDSVLSAYDTKASIVMGQGARITNPGGSTAIVLTNGANCVMEDGSTIDGNINSLRGGSLIRVENNANLTFNATIKDLNTGGKNIIYAGSGSSIKFYGNISNCNLSHAIQLGGAGTTLTLQENSKISGNDIAIGAVYVRDGPHVDVYGEVSNNTCRGDNGGGFYIYNSSGALFSSGNVSNNTVNHSGNGGGGGGFFINQDSTVIMHGGLISGNHALGNFKYASNNGDYGGGGVSVGRGCKFTMNGGTISNNDASVGGGVFVNGRATDILGGRFIFNGGTITGNAVTDSTNATYGKDLAVAATAYNTSSENKVGSHGGHSIFISKNAVVGDKLIGVAIRDPLNANNNIGYHQAVSVENLQSSMLFGTLNATQTTYLSSKMGTERPGYTEYIGSLWVDSKSAGSFNFTTTIPEPAGGWGSYDILAIVSPLNSTSEPVGTPQYPVPSRTSDDLQINVTKDAAAVNGYAVVIVARADPGPLDLTYSHEGNGEFYFSDLSLPPATLNLGESIDLDVKPARDGK</sequence>